<keyword evidence="2" id="KW-1185">Reference proteome</keyword>
<dbReference type="AlphaFoldDB" id="A0AAZ3Q3V3"/>
<dbReference type="Ensembl" id="ENSOTST00005123681.1">
    <property type="protein sequence ID" value="ENSOTSP00005122679.1"/>
    <property type="gene ID" value="ENSOTSG00005002626.2"/>
</dbReference>
<name>A0AAZ3Q3V3_ONCTS</name>
<accession>A0AAZ3Q3V3</accession>
<dbReference type="Proteomes" id="UP000694402">
    <property type="component" value="Unassembled WGS sequence"/>
</dbReference>
<sequence>MPDSIYSYYLLHLPYNPLFTLHDLLKDSVAGDEDVGTTGHPASKKLKLEPEKKTERCQKVDEDDIQKMSSFNCYEMYRRSAFPKAAIKKVRPLGSFLKFTDDPQSLKMWLSPCPVFAGEIVEEGEMYSTFQMVATYTTLLCSFSLFQCPLAWRMSGHEGKCSILLSGIVQLQSQPLC</sequence>
<organism evidence="1 2">
    <name type="scientific">Oncorhynchus tshawytscha</name>
    <name type="common">Chinook salmon</name>
    <name type="synonym">Salmo tshawytscha</name>
    <dbReference type="NCBI Taxonomy" id="74940"/>
    <lineage>
        <taxon>Eukaryota</taxon>
        <taxon>Metazoa</taxon>
        <taxon>Chordata</taxon>
        <taxon>Craniata</taxon>
        <taxon>Vertebrata</taxon>
        <taxon>Euteleostomi</taxon>
        <taxon>Actinopterygii</taxon>
        <taxon>Neopterygii</taxon>
        <taxon>Teleostei</taxon>
        <taxon>Protacanthopterygii</taxon>
        <taxon>Salmoniformes</taxon>
        <taxon>Salmonidae</taxon>
        <taxon>Salmoninae</taxon>
        <taxon>Oncorhynchus</taxon>
    </lineage>
</organism>
<protein>
    <submittedName>
        <fullName evidence="1">Uncharacterized protein</fullName>
    </submittedName>
</protein>
<proteinExistence type="predicted"/>
<dbReference type="GeneTree" id="ENSGT00990000214154"/>
<reference evidence="2" key="1">
    <citation type="journal article" date="2018" name="PLoS ONE">
        <title>Chinook salmon (Oncorhynchus tshawytscha) genome and transcriptome.</title>
        <authorList>
            <person name="Christensen K.A."/>
            <person name="Leong J.S."/>
            <person name="Sakhrani D."/>
            <person name="Biagi C.A."/>
            <person name="Minkley D.R."/>
            <person name="Withler R.E."/>
            <person name="Rondeau E.B."/>
            <person name="Koop B.F."/>
            <person name="Devlin R.H."/>
        </authorList>
    </citation>
    <scope>NUCLEOTIDE SEQUENCE [LARGE SCALE GENOMIC DNA]</scope>
</reference>
<reference evidence="1" key="3">
    <citation type="submission" date="2025-09" db="UniProtKB">
        <authorList>
            <consortium name="Ensembl"/>
        </authorList>
    </citation>
    <scope>IDENTIFICATION</scope>
</reference>
<reference evidence="1" key="2">
    <citation type="submission" date="2025-08" db="UniProtKB">
        <authorList>
            <consortium name="Ensembl"/>
        </authorList>
    </citation>
    <scope>IDENTIFICATION</scope>
</reference>
<evidence type="ECO:0000313" key="2">
    <source>
        <dbReference type="Proteomes" id="UP000694402"/>
    </source>
</evidence>
<evidence type="ECO:0000313" key="1">
    <source>
        <dbReference type="Ensembl" id="ENSOTSP00005122679.1"/>
    </source>
</evidence>